<evidence type="ECO:0000313" key="1">
    <source>
        <dbReference type="EMBL" id="OGH04783.1"/>
    </source>
</evidence>
<gene>
    <name evidence="1" type="ORF">A2557_07295</name>
</gene>
<dbReference type="Proteomes" id="UP000177583">
    <property type="component" value="Unassembled WGS sequence"/>
</dbReference>
<reference evidence="1 2" key="1">
    <citation type="journal article" date="2016" name="Nat. Commun.">
        <title>Thousands of microbial genomes shed light on interconnected biogeochemical processes in an aquifer system.</title>
        <authorList>
            <person name="Anantharaman K."/>
            <person name="Brown C.T."/>
            <person name="Hug L.A."/>
            <person name="Sharon I."/>
            <person name="Castelle C.J."/>
            <person name="Probst A.J."/>
            <person name="Thomas B.C."/>
            <person name="Singh A."/>
            <person name="Wilkins M.J."/>
            <person name="Karaoz U."/>
            <person name="Brodie E.L."/>
            <person name="Williams K.H."/>
            <person name="Hubbard S.S."/>
            <person name="Banfield J.F."/>
        </authorList>
    </citation>
    <scope>NUCLEOTIDE SEQUENCE [LARGE SCALE GENOMIC DNA]</scope>
</reference>
<proteinExistence type="predicted"/>
<protein>
    <recommendedName>
        <fullName evidence="3">Outer membrane protein beta-barrel domain-containing protein</fullName>
    </recommendedName>
</protein>
<name>A0A1F6H315_9PROT</name>
<comment type="caution">
    <text evidence="1">The sequence shown here is derived from an EMBL/GenBank/DDBJ whole genome shotgun (WGS) entry which is preliminary data.</text>
</comment>
<evidence type="ECO:0008006" key="3">
    <source>
        <dbReference type="Google" id="ProtNLM"/>
    </source>
</evidence>
<sequence length="195" mass="21423">MLLGAGLFPLRVQAAQPVHLSATLGAEGLQGQSPVYDLNLLFFDSQGLRFELLPQYQLYQGDLYSKDGELRANRIVGDVSSLSWFKAWDFRRYSTRDNLPLSFLTAYTTLGVSQSSLTLTQNRYKAVGGVLESTEVTETLSPTQGLVQMGLYGGDSFAVVDLRLGYLFGQAKAKLLEKKVLLSNWSLVLALGVGF</sequence>
<accession>A0A1F6H315</accession>
<organism evidence="1 2">
    <name type="scientific">Candidatus Lambdaproteobacteria bacterium RIFOXYD2_FULL_56_26</name>
    <dbReference type="NCBI Taxonomy" id="1817773"/>
    <lineage>
        <taxon>Bacteria</taxon>
        <taxon>Pseudomonadati</taxon>
        <taxon>Pseudomonadota</taxon>
        <taxon>Candidatus Lambdaproteobacteria</taxon>
    </lineage>
</organism>
<evidence type="ECO:0000313" key="2">
    <source>
        <dbReference type="Proteomes" id="UP000177583"/>
    </source>
</evidence>
<dbReference type="AlphaFoldDB" id="A0A1F6H315"/>
<dbReference type="EMBL" id="MFNF01000001">
    <property type="protein sequence ID" value="OGH04783.1"/>
    <property type="molecule type" value="Genomic_DNA"/>
</dbReference>